<dbReference type="PROSITE" id="PS51335">
    <property type="entry name" value="ELMO"/>
    <property type="match status" value="1"/>
</dbReference>
<dbReference type="eggNOG" id="KOG2998">
    <property type="taxonomic scope" value="Eukaryota"/>
</dbReference>
<dbReference type="EMBL" id="LFWA01000001">
    <property type="protein sequence ID" value="KTW32555.1"/>
    <property type="molecule type" value="Genomic_DNA"/>
</dbReference>
<evidence type="ECO:0000259" key="1">
    <source>
        <dbReference type="PROSITE" id="PS51335"/>
    </source>
</evidence>
<reference evidence="3" key="1">
    <citation type="journal article" date="2016" name="Nat. Commun.">
        <title>Genome analysis of three Pneumocystis species reveals adaptation mechanisms to life exclusively in mammalian hosts.</title>
        <authorList>
            <person name="Ma L."/>
            <person name="Chen Z."/>
            <person name="Huang D.W."/>
            <person name="Kutty G."/>
            <person name="Ishihara M."/>
            <person name="Wang H."/>
            <person name="Abouelleil A."/>
            <person name="Bishop L."/>
            <person name="Davey E."/>
            <person name="Deng R."/>
            <person name="Deng X."/>
            <person name="Fan L."/>
            <person name="Fantoni G."/>
            <person name="Fitzgerald M."/>
            <person name="Gogineni E."/>
            <person name="Goldberg J.M."/>
            <person name="Handley G."/>
            <person name="Hu X."/>
            <person name="Huber C."/>
            <person name="Jiao X."/>
            <person name="Jones K."/>
            <person name="Levin J.Z."/>
            <person name="Liu Y."/>
            <person name="Macdonald P."/>
            <person name="Melnikov A."/>
            <person name="Raley C."/>
            <person name="Sassi M."/>
            <person name="Sherman B.T."/>
            <person name="Song X."/>
            <person name="Sykes S."/>
            <person name="Tran B."/>
            <person name="Walsh L."/>
            <person name="Xia Y."/>
            <person name="Yang J."/>
            <person name="Young S."/>
            <person name="Zeng Q."/>
            <person name="Zheng X."/>
            <person name="Stephens R."/>
            <person name="Nusbaum C."/>
            <person name="Birren B.W."/>
            <person name="Azadi P."/>
            <person name="Lempicki R.A."/>
            <person name="Cuomo C.A."/>
            <person name="Kovacs J.A."/>
        </authorList>
    </citation>
    <scope>NUCLEOTIDE SEQUENCE [LARGE SCALE GENOMIC DNA]</scope>
    <source>
        <strain evidence="3">RU7</strain>
    </source>
</reference>
<feature type="domain" description="ELMO" evidence="1">
    <location>
        <begin position="195"/>
        <end position="361"/>
    </location>
</feature>
<dbReference type="Proteomes" id="UP000053447">
    <property type="component" value="Unassembled WGS sequence"/>
</dbReference>
<dbReference type="VEuPathDB" id="FungiDB:T551_00040"/>
<evidence type="ECO:0000313" key="2">
    <source>
        <dbReference type="EMBL" id="KTW32555.1"/>
    </source>
</evidence>
<dbReference type="PANTHER" id="PTHR12771">
    <property type="entry name" value="ENGULFMENT AND CELL MOTILITY"/>
    <property type="match status" value="1"/>
</dbReference>
<dbReference type="RefSeq" id="XP_018231247.1">
    <property type="nucleotide sequence ID" value="XM_018372307.1"/>
</dbReference>
<dbReference type="InterPro" id="IPR050868">
    <property type="entry name" value="ELMO_domain-containing"/>
</dbReference>
<gene>
    <name evidence="2" type="ORF">T551_00040</name>
</gene>
<protein>
    <recommendedName>
        <fullName evidence="1">ELMO domain-containing protein</fullName>
    </recommendedName>
</protein>
<accession>A0A0W4ZW01</accession>
<dbReference type="Pfam" id="PF04727">
    <property type="entry name" value="ELMO_CED12"/>
    <property type="match status" value="1"/>
</dbReference>
<comment type="caution">
    <text evidence="2">The sequence shown here is derived from an EMBL/GenBank/DDBJ whole genome shotgun (WGS) entry which is preliminary data.</text>
</comment>
<keyword evidence="3" id="KW-1185">Reference proteome</keyword>
<name>A0A0W4ZW01_PNEJ7</name>
<sequence>MTTFSESVLLYIIRRREFYNSPKKQQKKSFWDVFFKDSFCQVIWKIRRIYKAIYRIISRKTSICRILDLFLYLDEHTLVKYAGKKRKNLNPGENEKLGNLVWDIYIELSLSLAVYSEWKDLLYRAGYLDSFEEANFIDAVTISILLKKKIKYNYKKTDPSKHSLCLRYSIMCIFCIQKEKKIIMQKCNTQVQYHQNQEIFHEIWDAIIVPVRVPQNSKRNWVMIGFQGDDPSTDFRSMGFFGLEMLHYFVLTRNDHTRIMVSESRSNQNNIDLPWYSFALAAINILAYIVELMNQSKLEKIFVQYYNHGITIDEIVKQLFCYTFISFHHFWKLQVLAKKVQTVLDFERCLKHFKKKTTNNIEQGDGVIGFDCLI</sequence>
<dbReference type="AlphaFoldDB" id="A0A0W4ZW01"/>
<dbReference type="InterPro" id="IPR006816">
    <property type="entry name" value="ELMO_dom"/>
</dbReference>
<evidence type="ECO:0000313" key="3">
    <source>
        <dbReference type="Proteomes" id="UP000053447"/>
    </source>
</evidence>
<organism evidence="2 3">
    <name type="scientific">Pneumocystis jirovecii (strain RU7)</name>
    <name type="common">Human pneumocystis pneumonia agent</name>
    <dbReference type="NCBI Taxonomy" id="1408657"/>
    <lineage>
        <taxon>Eukaryota</taxon>
        <taxon>Fungi</taxon>
        <taxon>Dikarya</taxon>
        <taxon>Ascomycota</taxon>
        <taxon>Taphrinomycotina</taxon>
        <taxon>Pneumocystomycetes</taxon>
        <taxon>Pneumocystaceae</taxon>
        <taxon>Pneumocystis</taxon>
    </lineage>
</organism>
<dbReference type="GeneID" id="28938562"/>
<dbReference type="OrthoDB" id="67155at2759"/>
<dbReference type="PANTHER" id="PTHR12771:SF51">
    <property type="entry name" value="LD01482P"/>
    <property type="match status" value="1"/>
</dbReference>
<proteinExistence type="predicted"/>